<protein>
    <recommendedName>
        <fullName evidence="5">Zinc finger MYM-type protein 1</fullName>
    </recommendedName>
</protein>
<dbReference type="InterPro" id="IPR012337">
    <property type="entry name" value="RNaseH-like_sf"/>
</dbReference>
<dbReference type="PANTHER" id="PTHR45749:SF37">
    <property type="entry name" value="OS05G0311600 PROTEIN"/>
    <property type="match status" value="1"/>
</dbReference>
<reference evidence="3" key="1">
    <citation type="submission" date="2025-08" db="UniProtKB">
        <authorList>
            <consortium name="Ensembl"/>
        </authorList>
    </citation>
    <scope>IDENTIFICATION</scope>
</reference>
<dbReference type="Proteomes" id="UP000694569">
    <property type="component" value="Unplaced"/>
</dbReference>
<dbReference type="Pfam" id="PF05699">
    <property type="entry name" value="Dimer_Tnp_hAT"/>
    <property type="match status" value="1"/>
</dbReference>
<evidence type="ECO:0000313" key="3">
    <source>
        <dbReference type="Ensembl" id="ENSLLEP00000001000.1"/>
    </source>
</evidence>
<dbReference type="PANTHER" id="PTHR45749">
    <property type="match status" value="1"/>
</dbReference>
<feature type="domain" description="DUF4371" evidence="2">
    <location>
        <begin position="32"/>
        <end position="188"/>
    </location>
</feature>
<accession>A0A8C5LIW3</accession>
<dbReference type="GeneTree" id="ENSGT00940000162068"/>
<dbReference type="SUPFAM" id="SSF53098">
    <property type="entry name" value="Ribonuclease H-like"/>
    <property type="match status" value="1"/>
</dbReference>
<feature type="domain" description="HAT C-terminal dimerisation" evidence="1">
    <location>
        <begin position="524"/>
        <end position="591"/>
    </location>
</feature>
<dbReference type="Ensembl" id="ENSLLET00000001044.1">
    <property type="protein sequence ID" value="ENSLLEP00000001000.1"/>
    <property type="gene ID" value="ENSLLEG00000000654.1"/>
</dbReference>
<sequence>MKGLSKAHAREVEENRHYIKTIAEVLLLTAKNKIAQREHRCNSDDLNHGNVREILYLIAKKDRIVEKKLNGPRNARYLHPSIQNELLAVMASLVREEIADSLKDSPFSILADETKDRSKAEQLSVVVRYFYDQAVHERFLKFYKADSLDAASLTDYIFDVLSSLGIDKNECVGQAYDGAAVMSGRINGVQARIQRKVPTALYVHCMNHRLNLAVVDTVKNVAEAAEFFAKLEKLYVFSSTSVVHSVFERVQKEMSTKPVIKLKQLSDTRWTCQYAACKAVLQTLEPLLETLKLLSDGKNTERRIEANSILNFIDFNFLLSLVLFENILKRTQTLSNMLQAKDLDLASAVFLVRTVIEELEQVRNGDSTPTGSVQSSAIEKVWVDAINLCIKCGIETPDSGGDKPPRKRRDCRPPLKLRDSLIMETVGQRTQLCKKEDFIQHFVYVVLDNIISELKSRFSRDSLVVMEGIQALNPKADCFLNFQKLTSMAKFYGCNLEYLETELKQALVTLKRKEESEGINVNTVLEFTNFLQPYAVPFFELYRLCKIACVLPVSSASCERSFSALKLIKSYLRTTMTEERLSDLATLAIEFRLANKINMDQVIDRFASMHKNSRINLY</sequence>
<evidence type="ECO:0000259" key="2">
    <source>
        <dbReference type="Pfam" id="PF14291"/>
    </source>
</evidence>
<organism evidence="3 4">
    <name type="scientific">Leptobrachium leishanense</name>
    <name type="common">Leishan spiny toad</name>
    <dbReference type="NCBI Taxonomy" id="445787"/>
    <lineage>
        <taxon>Eukaryota</taxon>
        <taxon>Metazoa</taxon>
        <taxon>Chordata</taxon>
        <taxon>Craniata</taxon>
        <taxon>Vertebrata</taxon>
        <taxon>Euteleostomi</taxon>
        <taxon>Amphibia</taxon>
        <taxon>Batrachia</taxon>
        <taxon>Anura</taxon>
        <taxon>Pelobatoidea</taxon>
        <taxon>Megophryidae</taxon>
        <taxon>Leptobrachium</taxon>
    </lineage>
</organism>
<dbReference type="AlphaFoldDB" id="A0A8C5LIW3"/>
<evidence type="ECO:0008006" key="5">
    <source>
        <dbReference type="Google" id="ProtNLM"/>
    </source>
</evidence>
<name>A0A8C5LIW3_9ANUR</name>
<dbReference type="InterPro" id="IPR025398">
    <property type="entry name" value="DUF4371"/>
</dbReference>
<dbReference type="GO" id="GO:0046983">
    <property type="term" value="F:protein dimerization activity"/>
    <property type="evidence" value="ECO:0007669"/>
    <property type="project" value="InterPro"/>
</dbReference>
<reference evidence="3" key="2">
    <citation type="submission" date="2025-09" db="UniProtKB">
        <authorList>
            <consortium name="Ensembl"/>
        </authorList>
    </citation>
    <scope>IDENTIFICATION</scope>
</reference>
<dbReference type="InterPro" id="IPR008906">
    <property type="entry name" value="HATC_C_dom"/>
</dbReference>
<dbReference type="Pfam" id="PF14291">
    <property type="entry name" value="DUF4371"/>
    <property type="match status" value="1"/>
</dbReference>
<proteinExistence type="predicted"/>
<evidence type="ECO:0000259" key="1">
    <source>
        <dbReference type="Pfam" id="PF05699"/>
    </source>
</evidence>
<dbReference type="OrthoDB" id="9950531at2759"/>
<keyword evidence="4" id="KW-1185">Reference proteome</keyword>
<evidence type="ECO:0000313" key="4">
    <source>
        <dbReference type="Proteomes" id="UP000694569"/>
    </source>
</evidence>